<evidence type="ECO:0000313" key="2">
    <source>
        <dbReference type="EMBL" id="KAG2604013.1"/>
    </source>
</evidence>
<dbReference type="PANTHER" id="PTHR35218">
    <property type="entry name" value="RNASE H DOMAIN-CONTAINING PROTEIN"/>
    <property type="match status" value="1"/>
</dbReference>
<dbReference type="Pfam" id="PF03372">
    <property type="entry name" value="Exo_endo_phos"/>
    <property type="match status" value="1"/>
</dbReference>
<reference evidence="2" key="1">
    <citation type="submission" date="2020-05" db="EMBL/GenBank/DDBJ databases">
        <title>WGS assembly of Panicum virgatum.</title>
        <authorList>
            <person name="Lovell J.T."/>
            <person name="Jenkins J."/>
            <person name="Shu S."/>
            <person name="Juenger T.E."/>
            <person name="Schmutz J."/>
        </authorList>
    </citation>
    <scope>NUCLEOTIDE SEQUENCE</scope>
    <source>
        <strain evidence="2">AP13</strain>
    </source>
</reference>
<accession>A0A8T0T418</accession>
<evidence type="ECO:0000259" key="1">
    <source>
        <dbReference type="Pfam" id="PF03372"/>
    </source>
</evidence>
<dbReference type="EMBL" id="CM029044">
    <property type="protein sequence ID" value="KAG2604013.1"/>
    <property type="molecule type" value="Genomic_DNA"/>
</dbReference>
<dbReference type="Proteomes" id="UP000823388">
    <property type="component" value="Chromosome 4N"/>
</dbReference>
<dbReference type="InterPro" id="IPR005135">
    <property type="entry name" value="Endo/exonuclease/phosphatase"/>
</dbReference>
<dbReference type="PANTHER" id="PTHR35218:SF11">
    <property type="entry name" value="ENDONUCLEASE_EXONUCLEASE_PHOSPHATASE DOMAIN-CONTAINING PROTEIN"/>
    <property type="match status" value="1"/>
</dbReference>
<dbReference type="AlphaFoldDB" id="A0A8T0T418"/>
<feature type="domain" description="Endonuclease/exonuclease/phosphatase" evidence="1">
    <location>
        <begin position="4"/>
        <end position="224"/>
    </location>
</feature>
<dbReference type="InterPro" id="IPR036691">
    <property type="entry name" value="Endo/exonu/phosph_ase_sf"/>
</dbReference>
<gene>
    <name evidence="2" type="ORF">PVAP13_4NG036401</name>
</gene>
<dbReference type="SUPFAM" id="SSF56219">
    <property type="entry name" value="DNase I-like"/>
    <property type="match status" value="1"/>
</dbReference>
<sequence>MSCLSWNCRGLGNGATVKELRDLAKKFVPTVLCVLETQVHKTRVEGLKTTLGFDNSFAVSSSGCSGGLGIFWNNEIKLEFLPYSQYYIDAIVIEAGCEPWRLTCVYGEAQTNERFKTWDLLKHIKSSNALPWLCIADFNEVLHRSEHEGVQERSYAQIEGFREMVDVCGLFDLGSEGRRWTFEKRVAGGTYCRVRLDRALSTPDWIAHFPQAVVRNMSAAASDHGPILLQWRQEAGRRKRGGKKMFRYEVMWESHEDFTPWMSNAWQEGDKARTAQELHRKLVAVTKKLDGWGRTTFGHVRLELKRLREELEQLQADPSRTGPSHREIKITDRIVELNHREEIMWQQRSRISWLTAGDKNTRFFHLRASQRRRKNRISKLKRPDGQLTEDLQEMGNLISSFYKELYTSEGTEDMASVLNTVPTKVTPDMNDQLLAPFTEKEVKKALFQMFPTKAPGPDGLPAHFFQRH</sequence>
<proteinExistence type="predicted"/>
<dbReference type="Gene3D" id="3.60.10.10">
    <property type="entry name" value="Endonuclease/exonuclease/phosphatase"/>
    <property type="match status" value="1"/>
</dbReference>
<protein>
    <recommendedName>
        <fullName evidence="1">Endonuclease/exonuclease/phosphatase domain-containing protein</fullName>
    </recommendedName>
</protein>
<dbReference type="GO" id="GO:0003824">
    <property type="term" value="F:catalytic activity"/>
    <property type="evidence" value="ECO:0007669"/>
    <property type="project" value="InterPro"/>
</dbReference>
<evidence type="ECO:0000313" key="3">
    <source>
        <dbReference type="Proteomes" id="UP000823388"/>
    </source>
</evidence>
<keyword evidence="3" id="KW-1185">Reference proteome</keyword>
<name>A0A8T0T418_PANVG</name>
<comment type="caution">
    <text evidence="2">The sequence shown here is derived from an EMBL/GenBank/DDBJ whole genome shotgun (WGS) entry which is preliminary data.</text>
</comment>
<organism evidence="2 3">
    <name type="scientific">Panicum virgatum</name>
    <name type="common">Blackwell switchgrass</name>
    <dbReference type="NCBI Taxonomy" id="38727"/>
    <lineage>
        <taxon>Eukaryota</taxon>
        <taxon>Viridiplantae</taxon>
        <taxon>Streptophyta</taxon>
        <taxon>Embryophyta</taxon>
        <taxon>Tracheophyta</taxon>
        <taxon>Spermatophyta</taxon>
        <taxon>Magnoliopsida</taxon>
        <taxon>Liliopsida</taxon>
        <taxon>Poales</taxon>
        <taxon>Poaceae</taxon>
        <taxon>PACMAD clade</taxon>
        <taxon>Panicoideae</taxon>
        <taxon>Panicodae</taxon>
        <taxon>Paniceae</taxon>
        <taxon>Panicinae</taxon>
        <taxon>Panicum</taxon>
        <taxon>Panicum sect. Hiantes</taxon>
    </lineage>
</organism>